<evidence type="ECO:0000256" key="2">
    <source>
        <dbReference type="ARBA" id="ARBA00023002"/>
    </source>
</evidence>
<dbReference type="RefSeq" id="WP_220807394.1">
    <property type="nucleotide sequence ID" value="NZ_BPMK01000004.1"/>
</dbReference>
<evidence type="ECO:0000256" key="1">
    <source>
        <dbReference type="ARBA" id="ARBA00006484"/>
    </source>
</evidence>
<dbReference type="InterPro" id="IPR002347">
    <property type="entry name" value="SDR_fam"/>
</dbReference>
<name>A0ABQ4Q3A2_9BURK</name>
<comment type="caution">
    <text evidence="3">The sequence shown here is derived from an EMBL/GenBank/DDBJ whole genome shotgun (WGS) entry which is preliminary data.</text>
</comment>
<reference evidence="3 4" key="1">
    <citation type="journal article" date="2022" name="Int. J. Syst. Evol. Microbiol.">
        <title>Noviherbaspirillum aridicola sp. nov., isolated from an arid soil in Pakistan.</title>
        <authorList>
            <person name="Khan I.U."/>
            <person name="Saqib M."/>
            <person name="Amin A."/>
            <person name="Hussain F."/>
            <person name="Li L."/>
            <person name="Liu Y.H."/>
            <person name="Fang B.Z."/>
            <person name="Ahmed I."/>
            <person name="Li W.J."/>
        </authorList>
    </citation>
    <scope>NUCLEOTIDE SEQUENCE [LARGE SCALE GENOMIC DNA]</scope>
    <source>
        <strain evidence="3 4">NCCP-691</strain>
    </source>
</reference>
<evidence type="ECO:0000313" key="3">
    <source>
        <dbReference type="EMBL" id="GIZ51229.1"/>
    </source>
</evidence>
<dbReference type="Pfam" id="PF13561">
    <property type="entry name" value="adh_short_C2"/>
    <property type="match status" value="1"/>
</dbReference>
<dbReference type="PANTHER" id="PTHR43639:SF1">
    <property type="entry name" value="SHORT-CHAIN DEHYDROGENASE_REDUCTASE FAMILY PROTEIN"/>
    <property type="match status" value="1"/>
</dbReference>
<dbReference type="SUPFAM" id="SSF51735">
    <property type="entry name" value="NAD(P)-binding Rossmann-fold domains"/>
    <property type="match status" value="1"/>
</dbReference>
<keyword evidence="4" id="KW-1185">Reference proteome</keyword>
<dbReference type="InterPro" id="IPR020904">
    <property type="entry name" value="Sc_DH/Rdtase_CS"/>
</dbReference>
<organism evidence="3 4">
    <name type="scientific">Noviherbaspirillum aridicola</name>
    <dbReference type="NCBI Taxonomy" id="2849687"/>
    <lineage>
        <taxon>Bacteria</taxon>
        <taxon>Pseudomonadati</taxon>
        <taxon>Pseudomonadota</taxon>
        <taxon>Betaproteobacteria</taxon>
        <taxon>Burkholderiales</taxon>
        <taxon>Oxalobacteraceae</taxon>
        <taxon>Noviherbaspirillum</taxon>
    </lineage>
</organism>
<sequence>MGQQSVGQQGEQGQEGLARFPSLAGKRVFVTGGGSGIGAAIVEAFARQDAQVAFVDIARDCSLALSEKIAAAGSPRPLFRECDIRDIPAFQRTMRELADESGDFDVLVNNAGNDQRHKPEEVTLDFWNNVIAINQRPMFFAAQAVIDGMKRRGGGSIVNLGSTSWHIANGGYPVYTTAKAAVSGLTRGLARDLGPYNIRVNTVTPGWVMTERQLSMWVDAEGEKLIDQSQCLKGRLMPEHVARMVLFLASDDAAMCTAQEYIVDGGWA</sequence>
<dbReference type="InterPro" id="IPR036291">
    <property type="entry name" value="NAD(P)-bd_dom_sf"/>
</dbReference>
<comment type="similarity">
    <text evidence="1">Belongs to the short-chain dehydrogenases/reductases (SDR) family.</text>
</comment>
<accession>A0ABQ4Q3A2</accession>
<proteinExistence type="inferred from homology"/>
<dbReference type="PANTHER" id="PTHR43639">
    <property type="entry name" value="OXIDOREDUCTASE, SHORT-CHAIN DEHYDROGENASE/REDUCTASE FAMILY (AFU_ORTHOLOGUE AFUA_5G02870)"/>
    <property type="match status" value="1"/>
</dbReference>
<dbReference type="EMBL" id="BPMK01000004">
    <property type="protein sequence ID" value="GIZ51229.1"/>
    <property type="molecule type" value="Genomic_DNA"/>
</dbReference>
<evidence type="ECO:0000313" key="4">
    <source>
        <dbReference type="Proteomes" id="UP000887222"/>
    </source>
</evidence>
<dbReference type="Gene3D" id="3.40.50.720">
    <property type="entry name" value="NAD(P)-binding Rossmann-like Domain"/>
    <property type="match status" value="1"/>
</dbReference>
<dbReference type="PRINTS" id="PR00080">
    <property type="entry name" value="SDRFAMILY"/>
</dbReference>
<dbReference type="PROSITE" id="PS00061">
    <property type="entry name" value="ADH_SHORT"/>
    <property type="match status" value="1"/>
</dbReference>
<gene>
    <name evidence="3" type="ORF">NCCP691_12430</name>
</gene>
<dbReference type="CDD" id="cd05233">
    <property type="entry name" value="SDR_c"/>
    <property type="match status" value="1"/>
</dbReference>
<dbReference type="PRINTS" id="PR00081">
    <property type="entry name" value="GDHRDH"/>
</dbReference>
<keyword evidence="2" id="KW-0560">Oxidoreductase</keyword>
<protein>
    <submittedName>
        <fullName evidence="3">3-oxoacyl-ACP reductase</fullName>
    </submittedName>
</protein>
<dbReference type="Proteomes" id="UP000887222">
    <property type="component" value="Unassembled WGS sequence"/>
</dbReference>